<keyword evidence="2 7" id="KW-0813">Transport</keyword>
<dbReference type="InterPro" id="IPR035906">
    <property type="entry name" value="MetI-like_sf"/>
</dbReference>
<comment type="subcellular location">
    <subcellularLocation>
        <location evidence="1 7">Cell membrane</location>
        <topology evidence="1 7">Multi-pass membrane protein</topology>
    </subcellularLocation>
</comment>
<evidence type="ECO:0000256" key="3">
    <source>
        <dbReference type="ARBA" id="ARBA00022475"/>
    </source>
</evidence>
<dbReference type="InterPro" id="IPR050366">
    <property type="entry name" value="BP-dependent_transpt_permease"/>
</dbReference>
<comment type="caution">
    <text evidence="9">The sequence shown here is derived from an EMBL/GenBank/DDBJ whole genome shotgun (WGS) entry which is preliminary data.</text>
</comment>
<evidence type="ECO:0000313" key="10">
    <source>
        <dbReference type="Proteomes" id="UP000016183"/>
    </source>
</evidence>
<dbReference type="PANTHER" id="PTHR43386:SF1">
    <property type="entry name" value="D,D-DIPEPTIDE TRANSPORT SYSTEM PERMEASE PROTEIN DDPC-RELATED"/>
    <property type="match status" value="1"/>
</dbReference>
<sequence length="281" mass="31262">MKKSFLFNFLLTNKKIILPILYLSSIIILASCAGFFSIDPNEINLEKTLNPPSKEHIFGTDEMGRDYFMRCVYGARISLSVGFFAMLTSLFIGTTLGLAAGYYGNIIDEILMRFIDFISAIPALILITVVGMFIKKGIISIVLIIGMFSWMGIARIIRAEVLSLRQRDYVKYAKHIGEKNITILIKHILPQVMPLIISTATIGIAGSIMAESALSYLGLGIVPPTSSWGSLINNARDSFQKAPYMAIIPGLLIFFTVYSFKEIGTVIKKYFSLDKRDETAK</sequence>
<dbReference type="Gene3D" id="1.10.3720.10">
    <property type="entry name" value="MetI-like"/>
    <property type="match status" value="1"/>
</dbReference>
<dbReference type="SUPFAM" id="SSF161098">
    <property type="entry name" value="MetI-like"/>
    <property type="match status" value="1"/>
</dbReference>
<keyword evidence="4 7" id="KW-0812">Transmembrane</keyword>
<dbReference type="InterPro" id="IPR000515">
    <property type="entry name" value="MetI-like"/>
</dbReference>
<evidence type="ECO:0000313" key="9">
    <source>
        <dbReference type="EMBL" id="EMB25684.1"/>
    </source>
</evidence>
<evidence type="ECO:0000256" key="4">
    <source>
        <dbReference type="ARBA" id="ARBA00022692"/>
    </source>
</evidence>
<dbReference type="PROSITE" id="PS50928">
    <property type="entry name" value="ABC_TM1"/>
    <property type="match status" value="1"/>
</dbReference>
<dbReference type="RefSeq" id="WP_010694271.1">
    <property type="nucleotide sequence ID" value="NZ_KB442453.1"/>
</dbReference>
<feature type="domain" description="ABC transmembrane type-1" evidence="8">
    <location>
        <begin position="75"/>
        <end position="264"/>
    </location>
</feature>
<evidence type="ECO:0000256" key="1">
    <source>
        <dbReference type="ARBA" id="ARBA00004651"/>
    </source>
</evidence>
<evidence type="ECO:0000259" key="8">
    <source>
        <dbReference type="PROSITE" id="PS50928"/>
    </source>
</evidence>
<keyword evidence="6 7" id="KW-0472">Membrane</keyword>
<protein>
    <recommendedName>
        <fullName evidence="8">ABC transmembrane type-1 domain-containing protein</fullName>
    </recommendedName>
</protein>
<feature type="transmembrane region" description="Helical" evidence="7">
    <location>
        <begin position="77"/>
        <end position="102"/>
    </location>
</feature>
<feature type="transmembrane region" description="Helical" evidence="7">
    <location>
        <begin position="20"/>
        <end position="38"/>
    </location>
</feature>
<name>M2BUF7_TREDN</name>
<dbReference type="PANTHER" id="PTHR43386">
    <property type="entry name" value="OLIGOPEPTIDE TRANSPORT SYSTEM PERMEASE PROTEIN APPC"/>
    <property type="match status" value="1"/>
</dbReference>
<keyword evidence="5 7" id="KW-1133">Transmembrane helix</keyword>
<feature type="transmembrane region" description="Helical" evidence="7">
    <location>
        <begin position="138"/>
        <end position="157"/>
    </location>
</feature>
<dbReference type="Proteomes" id="UP000016183">
    <property type="component" value="Unassembled WGS sequence"/>
</dbReference>
<reference evidence="9 10" key="1">
    <citation type="submission" date="2012-01" db="EMBL/GenBank/DDBJ databases">
        <title>The Genome Sequence of Treponema denticola SP33.</title>
        <authorList>
            <consortium name="The Broad Institute Genome Sequencing Platform"/>
            <person name="Earl A."/>
            <person name="Ward D."/>
            <person name="Feldgarden M."/>
            <person name="Gevers D."/>
            <person name="Blanton J.M."/>
            <person name="Fenno C.J."/>
            <person name="Baranova O.V."/>
            <person name="Mathney J."/>
            <person name="Dewhirst F.E."/>
            <person name="Izard J."/>
            <person name="Young S.K."/>
            <person name="Zeng Q."/>
            <person name="Gargeya S."/>
            <person name="Fitzgerald M."/>
            <person name="Haas B."/>
            <person name="Abouelleil A."/>
            <person name="Alvarado L."/>
            <person name="Arachchi H.M."/>
            <person name="Berlin A."/>
            <person name="Chapman S.B."/>
            <person name="Gearin G."/>
            <person name="Goldberg J."/>
            <person name="Griggs A."/>
            <person name="Gujja S."/>
            <person name="Hansen M."/>
            <person name="Heiman D."/>
            <person name="Howarth C."/>
            <person name="Larimer J."/>
            <person name="Lui A."/>
            <person name="MacDonald P.J.P."/>
            <person name="McCowen C."/>
            <person name="Montmayeur A."/>
            <person name="Murphy C."/>
            <person name="Neiman D."/>
            <person name="Pearson M."/>
            <person name="Priest M."/>
            <person name="Roberts A."/>
            <person name="Saif S."/>
            <person name="Shea T."/>
            <person name="Sisk P."/>
            <person name="Stolte C."/>
            <person name="Sykes S."/>
            <person name="Wortman J."/>
            <person name="Nusbaum C."/>
            <person name="Birren B."/>
        </authorList>
    </citation>
    <scope>NUCLEOTIDE SEQUENCE [LARGE SCALE GENOMIC DNA]</scope>
    <source>
        <strain evidence="9 10">SP33</strain>
    </source>
</reference>
<dbReference type="OrthoDB" id="9783218at2"/>
<keyword evidence="3" id="KW-1003">Cell membrane</keyword>
<dbReference type="HOGENOM" id="CLU_028518_5_4_12"/>
<dbReference type="PROSITE" id="PS51257">
    <property type="entry name" value="PROKAR_LIPOPROTEIN"/>
    <property type="match status" value="1"/>
</dbReference>
<proteinExistence type="inferred from homology"/>
<dbReference type="CDD" id="cd06261">
    <property type="entry name" value="TM_PBP2"/>
    <property type="match status" value="1"/>
</dbReference>
<dbReference type="EMBL" id="AGDZ01000018">
    <property type="protein sequence ID" value="EMB25684.1"/>
    <property type="molecule type" value="Genomic_DNA"/>
</dbReference>
<dbReference type="GO" id="GO:0005886">
    <property type="term" value="C:plasma membrane"/>
    <property type="evidence" value="ECO:0007669"/>
    <property type="project" value="UniProtKB-SubCell"/>
</dbReference>
<accession>M2BUF7</accession>
<feature type="transmembrane region" description="Helical" evidence="7">
    <location>
        <begin position="114"/>
        <end position="132"/>
    </location>
</feature>
<dbReference type="Pfam" id="PF00528">
    <property type="entry name" value="BPD_transp_1"/>
    <property type="match status" value="1"/>
</dbReference>
<feature type="transmembrane region" description="Helical" evidence="7">
    <location>
        <begin position="242"/>
        <end position="260"/>
    </location>
</feature>
<evidence type="ECO:0000256" key="5">
    <source>
        <dbReference type="ARBA" id="ARBA00022989"/>
    </source>
</evidence>
<gene>
    <name evidence="9" type="ORF">HMPREF9733_00816</name>
</gene>
<evidence type="ECO:0000256" key="6">
    <source>
        <dbReference type="ARBA" id="ARBA00023136"/>
    </source>
</evidence>
<dbReference type="GO" id="GO:0055085">
    <property type="term" value="P:transmembrane transport"/>
    <property type="evidence" value="ECO:0007669"/>
    <property type="project" value="InterPro"/>
</dbReference>
<evidence type="ECO:0000256" key="7">
    <source>
        <dbReference type="RuleBase" id="RU363032"/>
    </source>
</evidence>
<dbReference type="PATRIC" id="fig|999437.3.peg.827"/>
<organism evidence="9 10">
    <name type="scientific">Treponema denticola SP33</name>
    <dbReference type="NCBI Taxonomy" id="999437"/>
    <lineage>
        <taxon>Bacteria</taxon>
        <taxon>Pseudomonadati</taxon>
        <taxon>Spirochaetota</taxon>
        <taxon>Spirochaetia</taxon>
        <taxon>Spirochaetales</taxon>
        <taxon>Treponemataceae</taxon>
        <taxon>Treponema</taxon>
    </lineage>
</organism>
<comment type="similarity">
    <text evidence="7">Belongs to the binding-protein-dependent transport system permease family.</text>
</comment>
<dbReference type="AlphaFoldDB" id="M2BUF7"/>
<evidence type="ECO:0000256" key="2">
    <source>
        <dbReference type="ARBA" id="ARBA00022448"/>
    </source>
</evidence>
<feature type="transmembrane region" description="Helical" evidence="7">
    <location>
        <begin position="195"/>
        <end position="222"/>
    </location>
</feature>